<comment type="caution">
    <text evidence="4">The sequence shown here is derived from an EMBL/GenBank/DDBJ whole genome shotgun (WGS) entry which is preliminary data.</text>
</comment>
<dbReference type="InterPro" id="IPR051010">
    <property type="entry name" value="BCAA_transport"/>
</dbReference>
<dbReference type="RefSeq" id="WP_274687812.1">
    <property type="nucleotide sequence ID" value="NZ_JAPMOU010000005.1"/>
</dbReference>
<dbReference type="Pfam" id="PF13458">
    <property type="entry name" value="Peripla_BP_6"/>
    <property type="match status" value="1"/>
</dbReference>
<evidence type="ECO:0000259" key="3">
    <source>
        <dbReference type="Pfam" id="PF13458"/>
    </source>
</evidence>
<dbReference type="PANTHER" id="PTHR30483:SF37">
    <property type="entry name" value="ABC TRANSPORTER SUBSTRATE-BINDING PROTEIN"/>
    <property type="match status" value="1"/>
</dbReference>
<keyword evidence="5" id="KW-1185">Reference proteome</keyword>
<dbReference type="Gene3D" id="3.40.50.2300">
    <property type="match status" value="2"/>
</dbReference>
<dbReference type="InterPro" id="IPR028082">
    <property type="entry name" value="Peripla_BP_I"/>
</dbReference>
<keyword evidence="2" id="KW-0732">Signal</keyword>
<comment type="similarity">
    <text evidence="1">Belongs to the leucine-binding protein family.</text>
</comment>
<dbReference type="SUPFAM" id="SSF53822">
    <property type="entry name" value="Periplasmic binding protein-like I"/>
    <property type="match status" value="1"/>
</dbReference>
<accession>A0ABT5U568</accession>
<dbReference type="CDD" id="cd06338">
    <property type="entry name" value="PBP1_ABC_ligand_binding-like"/>
    <property type="match status" value="1"/>
</dbReference>
<dbReference type="InterPro" id="IPR028081">
    <property type="entry name" value="Leu-bd"/>
</dbReference>
<evidence type="ECO:0000313" key="4">
    <source>
        <dbReference type="EMBL" id="MDE1461447.1"/>
    </source>
</evidence>
<evidence type="ECO:0000256" key="2">
    <source>
        <dbReference type="ARBA" id="ARBA00022729"/>
    </source>
</evidence>
<sequence length="388" mass="43016">MIGWLLLLGLGSSWAAAKESVKIGLSLGLTGRYALMADMQQKAYRLWQKQVNDRGGLLGRQVDIIIKNDQSQKSLAPALYEELITKDNVDFIFGPYSSAITLAVSEVAERHGYPMLAAGAASDKIWQQGFSNVFGMWTPASRYTLGFLKMLLIMEEDNLAIVSPDDSFSKSVGLGAREWATRLGLTIKYYQVFTKGAVNYQQLATAARQSGAQILMMTGHFKESVAMRQALTAINWQPRGYLATVGPTLPKYLTKLGPAEVENTFAVSIWEKIKDQGSIKGGAQEFAKKFETTYTISPSYHAATAFAAGQILEAAVKRANSFDQDKVREALFTLDTYSLIGRYAVDRTGVQVKRFPLTIQWQQGKKEIVWPEALRTKPPVFTRIKQGN</sequence>
<organism evidence="4 5">
    <name type="scientific">Spartinivicinus poritis</name>
    <dbReference type="NCBI Taxonomy" id="2994640"/>
    <lineage>
        <taxon>Bacteria</taxon>
        <taxon>Pseudomonadati</taxon>
        <taxon>Pseudomonadota</taxon>
        <taxon>Gammaproteobacteria</taxon>
        <taxon>Oceanospirillales</taxon>
        <taxon>Zooshikellaceae</taxon>
        <taxon>Spartinivicinus</taxon>
    </lineage>
</organism>
<protein>
    <submittedName>
        <fullName evidence="4">Amino acid ABC transporter substrate-binding protein</fullName>
    </submittedName>
</protein>
<dbReference type="EMBL" id="JAPMOU010000005">
    <property type="protein sequence ID" value="MDE1461447.1"/>
    <property type="molecule type" value="Genomic_DNA"/>
</dbReference>
<evidence type="ECO:0000313" key="5">
    <source>
        <dbReference type="Proteomes" id="UP001528823"/>
    </source>
</evidence>
<feature type="domain" description="Leucine-binding protein" evidence="3">
    <location>
        <begin position="20"/>
        <end position="352"/>
    </location>
</feature>
<evidence type="ECO:0000256" key="1">
    <source>
        <dbReference type="ARBA" id="ARBA00010062"/>
    </source>
</evidence>
<name>A0ABT5U568_9GAMM</name>
<dbReference type="Proteomes" id="UP001528823">
    <property type="component" value="Unassembled WGS sequence"/>
</dbReference>
<reference evidence="4 5" key="1">
    <citation type="submission" date="2022-11" db="EMBL/GenBank/DDBJ databases">
        <title>Spartinivicinus poritis sp. nov., isolated from scleractinian coral Porites lutea.</title>
        <authorList>
            <person name="Zhang G."/>
            <person name="Cai L."/>
            <person name="Wei Q."/>
        </authorList>
    </citation>
    <scope>NUCLEOTIDE SEQUENCE [LARGE SCALE GENOMIC DNA]</scope>
    <source>
        <strain evidence="4 5">A2-2</strain>
    </source>
</reference>
<proteinExistence type="inferred from homology"/>
<gene>
    <name evidence="4" type="ORF">ORQ98_05650</name>
</gene>
<dbReference type="PANTHER" id="PTHR30483">
    <property type="entry name" value="LEUCINE-SPECIFIC-BINDING PROTEIN"/>
    <property type="match status" value="1"/>
</dbReference>